<accession>A0A9X4SDF6</accession>
<gene>
    <name evidence="2" type="ORF">H010_21481</name>
</gene>
<organism evidence="2 3">
    <name type="scientific">Hydrogenophaga taeniospiralis CCUG 15921</name>
    <dbReference type="NCBI Taxonomy" id="1281780"/>
    <lineage>
        <taxon>Bacteria</taxon>
        <taxon>Pseudomonadati</taxon>
        <taxon>Pseudomonadota</taxon>
        <taxon>Betaproteobacteria</taxon>
        <taxon>Burkholderiales</taxon>
        <taxon>Comamonadaceae</taxon>
        <taxon>Hydrogenophaga</taxon>
    </lineage>
</organism>
<feature type="chain" id="PRO_5040838073" evidence="1">
    <location>
        <begin position="21"/>
        <end position="80"/>
    </location>
</feature>
<dbReference type="AlphaFoldDB" id="A0A9X4SDF6"/>
<dbReference type="EMBL" id="AOGK01000026">
    <property type="protein sequence ID" value="MDG5977838.1"/>
    <property type="molecule type" value="Genomic_DNA"/>
</dbReference>
<protein>
    <submittedName>
        <fullName evidence="2">Uncharacterized protein</fullName>
    </submittedName>
</protein>
<dbReference type="RefSeq" id="WP_068173120.1">
    <property type="nucleotide sequence ID" value="NZ_AOGK01000026.1"/>
</dbReference>
<name>A0A9X4SDF6_9BURK</name>
<dbReference type="OrthoDB" id="8913550at2"/>
<comment type="caution">
    <text evidence="2">The sequence shown here is derived from an EMBL/GenBank/DDBJ whole genome shotgun (WGS) entry which is preliminary data.</text>
</comment>
<keyword evidence="1" id="KW-0732">Signal</keyword>
<sequence>MKPTFLFLAAAALMSTAALAQHSDQETKEDVARHRAMAAAHEAAAKCLESGKGENVCLAELQAACKGLAIGKYCGMKHSH</sequence>
<evidence type="ECO:0000313" key="2">
    <source>
        <dbReference type="EMBL" id="MDG5977838.1"/>
    </source>
</evidence>
<reference evidence="2" key="1">
    <citation type="submission" date="2013-01" db="EMBL/GenBank/DDBJ databases">
        <title>Genome draft of Hydrogenophaga taeniospiralis 2K1.</title>
        <authorList>
            <person name="Gomila M."/>
            <person name="Lalucat J."/>
        </authorList>
    </citation>
    <scope>NUCLEOTIDE SEQUENCE</scope>
    <source>
        <strain evidence="2">CCUG 15921</strain>
    </source>
</reference>
<keyword evidence="3" id="KW-1185">Reference proteome</keyword>
<evidence type="ECO:0000256" key="1">
    <source>
        <dbReference type="SAM" id="SignalP"/>
    </source>
</evidence>
<evidence type="ECO:0000313" key="3">
    <source>
        <dbReference type="Proteomes" id="UP001152876"/>
    </source>
</evidence>
<dbReference type="Proteomes" id="UP001152876">
    <property type="component" value="Unassembled WGS sequence"/>
</dbReference>
<proteinExistence type="predicted"/>
<feature type="signal peptide" evidence="1">
    <location>
        <begin position="1"/>
        <end position="20"/>
    </location>
</feature>